<dbReference type="InterPro" id="IPR037914">
    <property type="entry name" value="SpoVT-AbrB_sf"/>
</dbReference>
<dbReference type="EMBL" id="JBFDTY010000027">
    <property type="protein sequence ID" value="MFA2795506.1"/>
    <property type="molecule type" value="Genomic_DNA"/>
</dbReference>
<dbReference type="AlphaFoldDB" id="A0A1Y5YUW0"/>
<reference evidence="4" key="1">
    <citation type="submission" date="2017-04" db="EMBL/GenBank/DDBJ databases">
        <authorList>
            <person name="Criscuolo A."/>
        </authorList>
    </citation>
    <scope>NUCLEOTIDE SEQUENCE [LARGE SCALE GENOMIC DNA]</scope>
</reference>
<proteinExistence type="predicted"/>
<dbReference type="InterPro" id="IPR007159">
    <property type="entry name" value="SpoVT-AbrB_dom"/>
</dbReference>
<dbReference type="SMART" id="SM00966">
    <property type="entry name" value="SpoVT_AbrB"/>
    <property type="match status" value="1"/>
</dbReference>
<organism evidence="3 4">
    <name type="scientific">Bacillus mobilis</name>
    <dbReference type="NCBI Taxonomy" id="2026190"/>
    <lineage>
        <taxon>Bacteria</taxon>
        <taxon>Bacillati</taxon>
        <taxon>Bacillota</taxon>
        <taxon>Bacilli</taxon>
        <taxon>Bacillales</taxon>
        <taxon>Bacillaceae</taxon>
        <taxon>Bacillus</taxon>
        <taxon>Bacillus cereus group</taxon>
    </lineage>
</organism>
<dbReference type="GO" id="GO:0003677">
    <property type="term" value="F:DNA binding"/>
    <property type="evidence" value="ECO:0007669"/>
    <property type="project" value="UniProtKB-KW"/>
</dbReference>
<evidence type="ECO:0000259" key="1">
    <source>
        <dbReference type="SMART" id="SM00966"/>
    </source>
</evidence>
<dbReference type="RefSeq" id="WP_170933203.1">
    <property type="nucleotide sequence ID" value="NZ_FWZD01000014.1"/>
</dbReference>
<reference evidence="2 5" key="3">
    <citation type="submission" date="2024-06" db="EMBL/GenBank/DDBJ databases">
        <title>Genetic profile and toxigenic potential of Bacillus cereus isolates from a Norwegian ice cream production plant,.</title>
        <authorList>
            <person name="Lindback T."/>
            <person name="Llarena A.-K."/>
            <person name="O'Sullivan K."/>
            <person name="Monshaugen M."/>
            <person name="Holmemo C.W."/>
            <person name="Aspholm M."/>
        </authorList>
    </citation>
    <scope>NUCLEOTIDE SEQUENCE [LARGE SCALE GENOMIC DNA]</scope>
    <source>
        <strain evidence="2 5">NVH-YM330</strain>
    </source>
</reference>
<evidence type="ECO:0000313" key="5">
    <source>
        <dbReference type="Proteomes" id="UP001571110"/>
    </source>
</evidence>
<evidence type="ECO:0000313" key="2">
    <source>
        <dbReference type="EMBL" id="MFA2795506.1"/>
    </source>
</evidence>
<protein>
    <submittedName>
        <fullName evidence="2">AbrB/MazE/SpoVT family DNA-binding domain-containing protein</fullName>
    </submittedName>
    <submittedName>
        <fullName evidence="3">SpoVT / AbrB like domain protein</fullName>
    </submittedName>
</protein>
<name>A0A1Y5YUW0_9BACI</name>
<keyword evidence="2" id="KW-0238">DNA-binding</keyword>
<feature type="domain" description="SpoVT-AbrB" evidence="1">
    <location>
        <begin position="18"/>
        <end position="63"/>
    </location>
</feature>
<evidence type="ECO:0000313" key="4">
    <source>
        <dbReference type="Proteomes" id="UP000194439"/>
    </source>
</evidence>
<dbReference type="EMBL" id="FWZD01000014">
    <property type="protein sequence ID" value="SMD65135.1"/>
    <property type="molecule type" value="Genomic_DNA"/>
</dbReference>
<dbReference type="SUPFAM" id="SSF89447">
    <property type="entry name" value="AbrB/MazE/MraZ-like"/>
    <property type="match status" value="1"/>
</dbReference>
<dbReference type="Proteomes" id="UP001571110">
    <property type="component" value="Unassembled WGS sequence"/>
</dbReference>
<dbReference type="Pfam" id="PF04014">
    <property type="entry name" value="MazE_antitoxin"/>
    <property type="match status" value="1"/>
</dbReference>
<sequence length="94" mass="10822">MTANTRHMETQKIERKVTKIGNSLGLTLPQEFYTTLNIKQGDVVSLEINKENEQIVIKKSKKISMPEDLNPKFLESLNRTLNKFDGAFKDLVNR</sequence>
<evidence type="ECO:0000313" key="3">
    <source>
        <dbReference type="EMBL" id="SMD65135.1"/>
    </source>
</evidence>
<keyword evidence="5" id="KW-1185">Reference proteome</keyword>
<dbReference type="Gene3D" id="2.10.260.10">
    <property type="match status" value="1"/>
</dbReference>
<reference evidence="3" key="2">
    <citation type="submission" date="2017-04" db="EMBL/GenBank/DDBJ databases">
        <authorList>
            <person name="Afonso C.L."/>
            <person name="Miller P.J."/>
            <person name="Scott M.A."/>
            <person name="Spackman E."/>
            <person name="Goraichik I."/>
            <person name="Dimitrov K.M."/>
            <person name="Suarez D.L."/>
            <person name="Swayne D.E."/>
        </authorList>
    </citation>
    <scope>NUCLEOTIDE SEQUENCE [LARGE SCALE GENOMIC DNA]</scope>
    <source>
        <strain evidence="3">16-00185</strain>
    </source>
</reference>
<dbReference type="Proteomes" id="UP000194439">
    <property type="component" value="Unassembled WGS sequence"/>
</dbReference>
<accession>A0A1Y5YUW0</accession>
<gene>
    <name evidence="2" type="ORF">AB1I70_30060</name>
    <name evidence="3" type="ORF">BACERE00185_00034</name>
</gene>